<accession>A0ABV0ZNZ5</accession>
<evidence type="ECO:0000313" key="2">
    <source>
        <dbReference type="Proteomes" id="UP001469553"/>
    </source>
</evidence>
<organism evidence="1 2">
    <name type="scientific">Ameca splendens</name>
    <dbReference type="NCBI Taxonomy" id="208324"/>
    <lineage>
        <taxon>Eukaryota</taxon>
        <taxon>Metazoa</taxon>
        <taxon>Chordata</taxon>
        <taxon>Craniata</taxon>
        <taxon>Vertebrata</taxon>
        <taxon>Euteleostomi</taxon>
        <taxon>Actinopterygii</taxon>
        <taxon>Neopterygii</taxon>
        <taxon>Teleostei</taxon>
        <taxon>Neoteleostei</taxon>
        <taxon>Acanthomorphata</taxon>
        <taxon>Ovalentaria</taxon>
        <taxon>Atherinomorphae</taxon>
        <taxon>Cyprinodontiformes</taxon>
        <taxon>Goodeidae</taxon>
        <taxon>Ameca</taxon>
    </lineage>
</organism>
<keyword evidence="2" id="KW-1185">Reference proteome</keyword>
<evidence type="ECO:0000313" key="1">
    <source>
        <dbReference type="EMBL" id="MEQ2307038.1"/>
    </source>
</evidence>
<dbReference type="EMBL" id="JAHRIP010066782">
    <property type="protein sequence ID" value="MEQ2307038.1"/>
    <property type="molecule type" value="Genomic_DNA"/>
</dbReference>
<name>A0ABV0ZNZ5_9TELE</name>
<proteinExistence type="predicted"/>
<reference evidence="1 2" key="1">
    <citation type="submission" date="2021-06" db="EMBL/GenBank/DDBJ databases">
        <authorList>
            <person name="Palmer J.M."/>
        </authorList>
    </citation>
    <scope>NUCLEOTIDE SEQUENCE [LARGE SCALE GENOMIC DNA]</scope>
    <source>
        <strain evidence="1 2">AS_MEX2019</strain>
        <tissue evidence="1">Muscle</tissue>
    </source>
</reference>
<gene>
    <name evidence="1" type="ORF">AMECASPLE_014146</name>
</gene>
<protein>
    <submittedName>
        <fullName evidence="1">Uncharacterized protein</fullName>
    </submittedName>
</protein>
<dbReference type="Proteomes" id="UP001469553">
    <property type="component" value="Unassembled WGS sequence"/>
</dbReference>
<comment type="caution">
    <text evidence="1">The sequence shown here is derived from an EMBL/GenBank/DDBJ whole genome shotgun (WGS) entry which is preliminary data.</text>
</comment>
<sequence>MMSRPTLRVSATTILLSGHRLHPLTGYFFPSSLTLGPPFLSPPLSFSTDYLFIAGCTASSQLTAKEPVFPSYTDPSFKAEPFPGKLRHCSRGPHCASLKVTTNPLTRGEV</sequence>